<evidence type="ECO:0000256" key="5">
    <source>
        <dbReference type="ARBA" id="ARBA00022989"/>
    </source>
</evidence>
<evidence type="ECO:0008006" key="11">
    <source>
        <dbReference type="Google" id="ProtNLM"/>
    </source>
</evidence>
<feature type="transmembrane region" description="Helical" evidence="8">
    <location>
        <begin position="131"/>
        <end position="150"/>
    </location>
</feature>
<feature type="region of interest" description="Disordered" evidence="7">
    <location>
        <begin position="1"/>
        <end position="21"/>
    </location>
</feature>
<evidence type="ECO:0000256" key="4">
    <source>
        <dbReference type="ARBA" id="ARBA00022692"/>
    </source>
</evidence>
<comment type="subcellular location">
    <subcellularLocation>
        <location evidence="1">Cell membrane</location>
        <topology evidence="1">Multi-pass membrane protein</topology>
    </subcellularLocation>
</comment>
<feature type="transmembrane region" description="Helical" evidence="8">
    <location>
        <begin position="422"/>
        <end position="439"/>
    </location>
</feature>
<dbReference type="KEGG" id="rml:FF011L_48160"/>
<evidence type="ECO:0000256" key="3">
    <source>
        <dbReference type="ARBA" id="ARBA00022475"/>
    </source>
</evidence>
<dbReference type="InterPro" id="IPR018383">
    <property type="entry name" value="UPF0324_pro"/>
</dbReference>
<keyword evidence="3" id="KW-1003">Cell membrane</keyword>
<feature type="transmembrane region" description="Helical" evidence="8">
    <location>
        <begin position="246"/>
        <end position="266"/>
    </location>
</feature>
<accession>A0A517MM92</accession>
<dbReference type="EMBL" id="CP036262">
    <property type="protein sequence ID" value="QDS96012.1"/>
    <property type="molecule type" value="Genomic_DNA"/>
</dbReference>
<feature type="transmembrane region" description="Helical" evidence="8">
    <location>
        <begin position="100"/>
        <end position="119"/>
    </location>
</feature>
<feature type="transmembrane region" description="Helical" evidence="8">
    <location>
        <begin position="278"/>
        <end position="298"/>
    </location>
</feature>
<feature type="transmembrane region" description="Helical" evidence="8">
    <location>
        <begin position="41"/>
        <end position="60"/>
    </location>
</feature>
<dbReference type="PANTHER" id="PTHR30106">
    <property type="entry name" value="INNER MEMBRANE PROTEIN YEIH-RELATED"/>
    <property type="match status" value="1"/>
</dbReference>
<evidence type="ECO:0000313" key="9">
    <source>
        <dbReference type="EMBL" id="QDS96012.1"/>
    </source>
</evidence>
<reference evidence="9 10" key="1">
    <citation type="submission" date="2019-02" db="EMBL/GenBank/DDBJ databases">
        <title>Deep-cultivation of Planctomycetes and their phenomic and genomic characterization uncovers novel biology.</title>
        <authorList>
            <person name="Wiegand S."/>
            <person name="Jogler M."/>
            <person name="Boedeker C."/>
            <person name="Pinto D."/>
            <person name="Vollmers J."/>
            <person name="Rivas-Marin E."/>
            <person name="Kohn T."/>
            <person name="Peeters S.H."/>
            <person name="Heuer A."/>
            <person name="Rast P."/>
            <person name="Oberbeckmann S."/>
            <person name="Bunk B."/>
            <person name="Jeske O."/>
            <person name="Meyerdierks A."/>
            <person name="Storesund J.E."/>
            <person name="Kallscheuer N."/>
            <person name="Luecker S."/>
            <person name="Lage O.M."/>
            <person name="Pohl T."/>
            <person name="Merkel B.J."/>
            <person name="Hornburger P."/>
            <person name="Mueller R.-W."/>
            <person name="Bruemmer F."/>
            <person name="Labrenz M."/>
            <person name="Spormann A.M."/>
            <person name="Op den Camp H."/>
            <person name="Overmann J."/>
            <person name="Amann R."/>
            <person name="Jetten M.S.M."/>
            <person name="Mascher T."/>
            <person name="Medema M.H."/>
            <person name="Devos D.P."/>
            <person name="Kaster A.-K."/>
            <person name="Ovreas L."/>
            <person name="Rohde M."/>
            <person name="Galperin M.Y."/>
            <person name="Jogler C."/>
        </authorList>
    </citation>
    <scope>NUCLEOTIDE SEQUENCE [LARGE SCALE GENOMIC DNA]</scope>
    <source>
        <strain evidence="9 10">FF011L</strain>
    </source>
</reference>
<name>A0A517MM92_9BACT</name>
<dbReference type="RefSeq" id="WP_145354219.1">
    <property type="nucleotide sequence ID" value="NZ_CP036262.1"/>
</dbReference>
<keyword evidence="10" id="KW-1185">Reference proteome</keyword>
<comment type="similarity">
    <text evidence="2">Belongs to the UPF0324 family.</text>
</comment>
<evidence type="ECO:0000256" key="2">
    <source>
        <dbReference type="ARBA" id="ARBA00007977"/>
    </source>
</evidence>
<gene>
    <name evidence="9" type="ORF">FF011L_48160</name>
</gene>
<proteinExistence type="inferred from homology"/>
<evidence type="ECO:0000256" key="1">
    <source>
        <dbReference type="ARBA" id="ARBA00004651"/>
    </source>
</evidence>
<feature type="transmembrane region" description="Helical" evidence="8">
    <location>
        <begin position="451"/>
        <end position="473"/>
    </location>
</feature>
<feature type="transmembrane region" description="Helical" evidence="8">
    <location>
        <begin position="162"/>
        <end position="184"/>
    </location>
</feature>
<keyword evidence="5 8" id="KW-1133">Transmembrane helix</keyword>
<feature type="transmembrane region" description="Helical" evidence="8">
    <location>
        <begin position="384"/>
        <end position="402"/>
    </location>
</feature>
<dbReference type="GO" id="GO:0005886">
    <property type="term" value="C:plasma membrane"/>
    <property type="evidence" value="ECO:0007669"/>
    <property type="project" value="UniProtKB-SubCell"/>
</dbReference>
<keyword evidence="6 8" id="KW-0472">Membrane</keyword>
<evidence type="ECO:0000256" key="6">
    <source>
        <dbReference type="ARBA" id="ARBA00023136"/>
    </source>
</evidence>
<organism evidence="9 10">
    <name type="scientific">Roseimaritima multifibrata</name>
    <dbReference type="NCBI Taxonomy" id="1930274"/>
    <lineage>
        <taxon>Bacteria</taxon>
        <taxon>Pseudomonadati</taxon>
        <taxon>Planctomycetota</taxon>
        <taxon>Planctomycetia</taxon>
        <taxon>Pirellulales</taxon>
        <taxon>Pirellulaceae</taxon>
        <taxon>Roseimaritima</taxon>
    </lineage>
</organism>
<feature type="transmembrane region" description="Helical" evidence="8">
    <location>
        <begin position="217"/>
        <end position="234"/>
    </location>
</feature>
<evidence type="ECO:0000256" key="7">
    <source>
        <dbReference type="SAM" id="MobiDB-lite"/>
    </source>
</evidence>
<evidence type="ECO:0000313" key="10">
    <source>
        <dbReference type="Proteomes" id="UP000320672"/>
    </source>
</evidence>
<dbReference type="Proteomes" id="UP000320672">
    <property type="component" value="Chromosome"/>
</dbReference>
<protein>
    <recommendedName>
        <fullName evidence="11">Sulfate exporter family transporter</fullName>
    </recommendedName>
</protein>
<feature type="transmembrane region" description="Helical" evidence="8">
    <location>
        <begin position="342"/>
        <end position="363"/>
    </location>
</feature>
<feature type="transmembrane region" description="Helical" evidence="8">
    <location>
        <begin position="191"/>
        <end position="211"/>
    </location>
</feature>
<feature type="transmembrane region" description="Helical" evidence="8">
    <location>
        <begin position="310"/>
        <end position="330"/>
    </location>
</feature>
<dbReference type="AlphaFoldDB" id="A0A517MM92"/>
<sequence>MSSDSQDPDPYASPVDPDQATVSVPAERTSLWVDMRTGEDWWAIWCAGILLIVAFAAVWVGQPAELAGNLEAGETVEVVSPLKSFLAKPGSWTENPLDSLSGNGVGILGVFLTIAILFAGAMQIRGKSAIGFLKAFPIVFALAGLAYLLAGQSVVKAYNLEYALWALLVGLIISNTVGTPAFLRPAILTEFFIKTGLVLLGAEVLMSRLLALGLPGIFVAWVVTPVVLVSTYLFGQKVLKIPSKSLNMVVSADMSVCGVSAAIATAGACKAKKEELSLAIGMSLSFTVIMMVVMPAIIRATGMDPILGGAWLGGTIDSTGAVAAAGATLGDEALQVAATVKMIQNILIGVTAFCVAIYWVTYVERDANAPGVGVSEIWYRFPKFVLGFVAMSILFSVLYSTLAGGPELINAMIKGSTKTMRGWFFCLAFVSIGLETNFKQLLPQLKGGKPLILYICGQSLNLCLTLFMAWLMFKVVFAEAIAP</sequence>
<evidence type="ECO:0000256" key="8">
    <source>
        <dbReference type="SAM" id="Phobius"/>
    </source>
</evidence>
<dbReference type="PANTHER" id="PTHR30106:SF1">
    <property type="entry name" value="UPF0324 MEMBRANE PROTEIN FN0533"/>
    <property type="match status" value="1"/>
</dbReference>
<dbReference type="Pfam" id="PF03601">
    <property type="entry name" value="Cons_hypoth698"/>
    <property type="match status" value="1"/>
</dbReference>
<keyword evidence="4 8" id="KW-0812">Transmembrane</keyword>
<dbReference type="OrthoDB" id="9766798at2"/>